<evidence type="ECO:0000256" key="3">
    <source>
        <dbReference type="ARBA" id="ARBA00012027"/>
    </source>
</evidence>
<evidence type="ECO:0000256" key="10">
    <source>
        <dbReference type="ARBA" id="ARBA00079280"/>
    </source>
</evidence>
<dbReference type="Proteomes" id="UP000308768">
    <property type="component" value="Unassembled WGS sequence"/>
</dbReference>
<comment type="caution">
    <text evidence="13">The sequence shown here is derived from an EMBL/GenBank/DDBJ whole genome shotgun (WGS) entry which is preliminary data.</text>
</comment>
<feature type="region of interest" description="Disordered" evidence="11">
    <location>
        <begin position="1267"/>
        <end position="1297"/>
    </location>
</feature>
<evidence type="ECO:0000256" key="1">
    <source>
        <dbReference type="ARBA" id="ARBA00000798"/>
    </source>
</evidence>
<dbReference type="PANTHER" id="PTHR18896">
    <property type="entry name" value="PHOSPHOLIPASE D"/>
    <property type="match status" value="1"/>
</dbReference>
<dbReference type="CDD" id="cd01254">
    <property type="entry name" value="PH_PLD"/>
    <property type="match status" value="1"/>
</dbReference>
<evidence type="ECO:0000256" key="9">
    <source>
        <dbReference type="ARBA" id="ARBA00074658"/>
    </source>
</evidence>
<dbReference type="EC" id="3.1.4.4" evidence="3"/>
<reference evidence="13 14" key="1">
    <citation type="submission" date="2017-03" db="EMBL/GenBank/DDBJ databases">
        <title>Genomes of endolithic fungi from Antarctica.</title>
        <authorList>
            <person name="Coleine C."/>
            <person name="Masonjones S."/>
            <person name="Stajich J.E."/>
        </authorList>
    </citation>
    <scope>NUCLEOTIDE SEQUENCE [LARGE SCALE GENOMIC DNA]</scope>
    <source>
        <strain evidence="13 14">CCFEE 5187</strain>
    </source>
</reference>
<feature type="compositionally biased region" description="Basic and acidic residues" evidence="11">
    <location>
        <begin position="255"/>
        <end position="271"/>
    </location>
</feature>
<organism evidence="13 14">
    <name type="scientific">Cryomyces minteri</name>
    <dbReference type="NCBI Taxonomy" id="331657"/>
    <lineage>
        <taxon>Eukaryota</taxon>
        <taxon>Fungi</taxon>
        <taxon>Dikarya</taxon>
        <taxon>Ascomycota</taxon>
        <taxon>Pezizomycotina</taxon>
        <taxon>Dothideomycetes</taxon>
        <taxon>Dothideomycetes incertae sedis</taxon>
        <taxon>Cryomyces</taxon>
    </lineage>
</organism>
<evidence type="ECO:0000256" key="5">
    <source>
        <dbReference type="ARBA" id="ARBA00022801"/>
    </source>
</evidence>
<evidence type="ECO:0000256" key="8">
    <source>
        <dbReference type="ARBA" id="ARBA00042228"/>
    </source>
</evidence>
<feature type="region of interest" description="Disordered" evidence="11">
    <location>
        <begin position="1407"/>
        <end position="1432"/>
    </location>
</feature>
<dbReference type="CDD" id="cd09138">
    <property type="entry name" value="PLDc_vPLD1_2_yPLD_like_1"/>
    <property type="match status" value="1"/>
</dbReference>
<dbReference type="GO" id="GO:0004630">
    <property type="term" value="F:phospholipase D activity"/>
    <property type="evidence" value="ECO:0007669"/>
    <property type="project" value="UniProtKB-EC"/>
</dbReference>
<dbReference type="InterPro" id="IPR001736">
    <property type="entry name" value="PLipase_D/transphosphatidylase"/>
</dbReference>
<accession>A0A4U0X288</accession>
<feature type="compositionally biased region" description="Acidic residues" evidence="11">
    <location>
        <begin position="503"/>
        <end position="512"/>
    </location>
</feature>
<dbReference type="FunFam" id="3.30.870.10:FF:000011">
    <property type="entry name" value="Phospholipase"/>
    <property type="match status" value="1"/>
</dbReference>
<dbReference type="InterPro" id="IPR015679">
    <property type="entry name" value="PLipase_D_fam"/>
</dbReference>
<dbReference type="GO" id="GO:0035091">
    <property type="term" value="F:phosphatidylinositol binding"/>
    <property type="evidence" value="ECO:0007669"/>
    <property type="project" value="InterPro"/>
</dbReference>
<proteinExistence type="inferred from homology"/>
<keyword evidence="14" id="KW-1185">Reference proteome</keyword>
<feature type="compositionally biased region" description="Polar residues" evidence="11">
    <location>
        <begin position="41"/>
        <end position="52"/>
    </location>
</feature>
<keyword evidence="5" id="KW-0378">Hydrolase</keyword>
<feature type="compositionally biased region" description="Basic and acidic residues" evidence="11">
    <location>
        <begin position="1677"/>
        <end position="1692"/>
    </location>
</feature>
<feature type="domain" description="PLD phosphodiesterase" evidence="12">
    <location>
        <begin position="1185"/>
        <end position="1212"/>
    </location>
</feature>
<dbReference type="Gene3D" id="3.30.1520.10">
    <property type="entry name" value="Phox-like domain"/>
    <property type="match status" value="1"/>
</dbReference>
<feature type="compositionally biased region" description="Polar residues" evidence="11">
    <location>
        <begin position="230"/>
        <end position="241"/>
    </location>
</feature>
<feature type="region of interest" description="Disordered" evidence="11">
    <location>
        <begin position="125"/>
        <end position="326"/>
    </location>
</feature>
<dbReference type="CDD" id="cd09141">
    <property type="entry name" value="PLDc_vPLD1_2_yPLD_like_2"/>
    <property type="match status" value="1"/>
</dbReference>
<dbReference type="SMART" id="SM00312">
    <property type="entry name" value="PX"/>
    <property type="match status" value="1"/>
</dbReference>
<dbReference type="PANTHER" id="PTHR18896:SF76">
    <property type="entry name" value="PHOSPHOLIPASE"/>
    <property type="match status" value="1"/>
</dbReference>
<comment type="similarity">
    <text evidence="2">Belongs to the phospholipase D family.</text>
</comment>
<evidence type="ECO:0000256" key="2">
    <source>
        <dbReference type="ARBA" id="ARBA00008664"/>
    </source>
</evidence>
<evidence type="ECO:0000256" key="4">
    <source>
        <dbReference type="ARBA" id="ARBA00022737"/>
    </source>
</evidence>
<comment type="catalytic activity">
    <reaction evidence="1">
        <text>a 1,2-diacyl-sn-glycero-3-phosphocholine + H2O = a 1,2-diacyl-sn-glycero-3-phosphate + choline + H(+)</text>
        <dbReference type="Rhea" id="RHEA:14445"/>
        <dbReference type="ChEBI" id="CHEBI:15354"/>
        <dbReference type="ChEBI" id="CHEBI:15377"/>
        <dbReference type="ChEBI" id="CHEBI:15378"/>
        <dbReference type="ChEBI" id="CHEBI:57643"/>
        <dbReference type="ChEBI" id="CHEBI:58608"/>
        <dbReference type="EC" id="3.1.4.4"/>
    </reaction>
</comment>
<feature type="compositionally biased region" description="Basic and acidic residues" evidence="11">
    <location>
        <begin position="161"/>
        <end position="170"/>
    </location>
</feature>
<feature type="region of interest" description="Disordered" evidence="11">
    <location>
        <begin position="1596"/>
        <end position="1623"/>
    </location>
</feature>
<keyword evidence="7" id="KW-0443">Lipid metabolism</keyword>
<gene>
    <name evidence="13" type="ORF">B0A49_10639</name>
</gene>
<feature type="compositionally biased region" description="Low complexity" evidence="11">
    <location>
        <begin position="562"/>
        <end position="571"/>
    </location>
</feature>
<evidence type="ECO:0000313" key="13">
    <source>
        <dbReference type="EMBL" id="TKA68395.1"/>
    </source>
</evidence>
<dbReference type="GO" id="GO:0009395">
    <property type="term" value="P:phospholipid catabolic process"/>
    <property type="evidence" value="ECO:0007669"/>
    <property type="project" value="TreeGrafter"/>
</dbReference>
<dbReference type="EMBL" id="NAJN01000822">
    <property type="protein sequence ID" value="TKA68395.1"/>
    <property type="molecule type" value="Genomic_DNA"/>
</dbReference>
<dbReference type="OrthoDB" id="14911at2759"/>
<dbReference type="InterPro" id="IPR036871">
    <property type="entry name" value="PX_dom_sf"/>
</dbReference>
<keyword evidence="6" id="KW-0442">Lipid degradation</keyword>
<dbReference type="InterPro" id="IPR025202">
    <property type="entry name" value="PLD-like_dom"/>
</dbReference>
<feature type="compositionally biased region" description="Polar residues" evidence="11">
    <location>
        <begin position="81"/>
        <end position="101"/>
    </location>
</feature>
<dbReference type="STRING" id="331657.A0A4U0X288"/>
<evidence type="ECO:0000313" key="14">
    <source>
        <dbReference type="Proteomes" id="UP000308768"/>
    </source>
</evidence>
<name>A0A4U0X288_9PEZI</name>
<feature type="region of interest" description="Disordered" evidence="11">
    <location>
        <begin position="1"/>
        <end position="108"/>
    </location>
</feature>
<feature type="compositionally biased region" description="Acidic residues" evidence="11">
    <location>
        <begin position="171"/>
        <end position="185"/>
    </location>
</feature>
<feature type="domain" description="PLD phosphodiesterase" evidence="12">
    <location>
        <begin position="878"/>
        <end position="905"/>
    </location>
</feature>
<evidence type="ECO:0000259" key="12">
    <source>
        <dbReference type="PROSITE" id="PS50035"/>
    </source>
</evidence>
<dbReference type="PROSITE" id="PS50035">
    <property type="entry name" value="PLD"/>
    <property type="match status" value="2"/>
</dbReference>
<protein>
    <recommendedName>
        <fullName evidence="9">Phospholipase D1</fullName>
        <ecNumber evidence="3">3.1.4.4</ecNumber>
    </recommendedName>
    <alternativeName>
        <fullName evidence="8">Choline phosphatase 1</fullName>
    </alternativeName>
    <alternativeName>
        <fullName evidence="10">Phosphatidylcholine-hydrolyzing phospholipase D1</fullName>
    </alternativeName>
</protein>
<dbReference type="SUPFAM" id="SSF64268">
    <property type="entry name" value="PX domain"/>
    <property type="match status" value="1"/>
</dbReference>
<feature type="compositionally biased region" description="Basic residues" evidence="11">
    <location>
        <begin position="1743"/>
        <end position="1753"/>
    </location>
</feature>
<feature type="region of interest" description="Disordered" evidence="11">
    <location>
        <begin position="1673"/>
        <end position="1753"/>
    </location>
</feature>
<keyword evidence="4" id="KW-0677">Repeat</keyword>
<feature type="compositionally biased region" description="Low complexity" evidence="11">
    <location>
        <begin position="1280"/>
        <end position="1291"/>
    </location>
</feature>
<feature type="compositionally biased region" description="Basic and acidic residues" evidence="11">
    <location>
        <begin position="1413"/>
        <end position="1432"/>
    </location>
</feature>
<feature type="compositionally biased region" description="Basic residues" evidence="11">
    <location>
        <begin position="534"/>
        <end position="549"/>
    </location>
</feature>
<feature type="region of interest" description="Disordered" evidence="11">
    <location>
        <begin position="503"/>
        <end position="575"/>
    </location>
</feature>
<feature type="compositionally biased region" description="Polar residues" evidence="11">
    <location>
        <begin position="316"/>
        <end position="326"/>
    </location>
</feature>
<evidence type="ECO:0000256" key="6">
    <source>
        <dbReference type="ARBA" id="ARBA00022963"/>
    </source>
</evidence>
<sequence length="1813" mass="203516">MPGGFPFDAPNGAAGHAPTNELVNGTNGSVDHGSRSAAVTHFQSAQPNQSSDPAAEDGHIAKRWTNTSDAATPPGRRSVQFARSATENDAVGTSHSRQESGSVDDVDILDRGRQASFFAKLKAYATPTPFQPHLRSSSGFTIGDSTIDEYPSSAAMSSASERNETRHLEPYDEESEVDADAEESAGEGSDNGPGGLRRRRRSRRPLDDGYQTAPTTPKGLRFPSSRRESPTMSPSLASANRPSFLPRRATMTDIPEDRRAGVSEDEGRERLAQQSAWRRGLHNARGLTYHNLRHHENSETPSTSRPSQLRRFTGMVSGSNGADNSPSPFRLDRAHRMNSSTAQQFRKVQAGLRLFGAGRRRKDERTQVDHQKSAELMAELLAGTPAAVLFASMIQRDEHGHRRIPVLLEQLKIKITDTKKSDARLGERHTSFRIELEYGNGPTRMNWVINRGLREFLSLHAKYKYDGGKKYVKLRSDDTSLAKLPHFPRSAFPVLKTYRGLADEDEKEDDEPLGAGGNISGVDGEASGTDRPGKPRRRRTSYSFTRRKSSTSAVVPGGGTAAGAQGTPGTPRQTFAERQRQKLETYLQQLIRWLIFRPDSNRLCRFLELSALGVRLASEGGYHGKEGALTIKSANGVDHRRTLVPSNLRRGGRNRAKWFLVRQSYLVCVDSPEDANIYDVFLVDPEFSTVVKRQLTHDQSADEALKSDHKRQTTQHSLRITNSERRMRLGVKNERLMKQFVDSITLMKNNTEWAKQHRYESFAPLRHRVFAQWLVDGRDYMWNLSRAISQAKDVIFIHDWWLSPELYLRRPAAISQKWRLDRLLKRKAEEGVKVFVIVYRNVESATPIGSEYTKYSLLDLHDNVMVQRSPNQFRQNQFFWAHHEKLCIVDHSIAFCGGIDLCYGRWDTPGHSLIDDKLTGFELDAEVPRDADHCQMWPGKDYSNPRVQDFYALDRPYEEMYDRTRVPRMPWHDIGMQIVGQPARDLCRHFVQRWNYILRQRKPSRPIPFLLPPPDFKASELETLGLTGTCDVQMLRSCCSWSIGTPNKVEHSIMNAYVDMIRKSEHFVYVENQFFISSCEVEGTKMHNTIGDALVERIIKAHNDGDEWRACLIIPLMPGFQNSVDQQDGTSVRLIMQCQYRSICRGSTSIFGRLQEAGIEPEDYIHFYALRQWGKIGPRKALTTEQLYIHAKCMIVDDRVAIIGSANINERSMLGSRDSEVAAIISDTKLIPSLMGGVEYQVGEFAHSLRKRLMREHLGLDLDEIQEEERDGEHSEYETEPPQSESSSPPSSLAPTRPIQHVMGNVRHTQSDPVEGLGLFQSPWLRENVLPADEKKSGMLSVQVDGVAEHDLDIAGYGVDNMAAQEAAGNEGGRDTILDKQGHEVLISDSPPHGRGTHNNRLRAHTVHTARASSKESRSAQRDDILPPRHLPRMDTRELGLTQLSQLPPLPVTDDTDIGGPPLTTAFSKASASVINPLVGSLRRPYITKDCMTDLLNDSFYLDTWHAVAENNTKLYRQVFRCMPDNEVKSWKEYKEYNAYNERFMQAQGLGKSMPRMQQEAQGKSGPPGAAGAGVLPGIGAAGEKIGTAGKTTKDKVHGMFHRPSSKASKNTVGEEMSEKKAPMGTVSDWAEAAEVEARQRGTQGSRNSFHELSRIPSTISARIRTAVSAGDDEAFDEKAAERAQHEADIVDRQNAADIEVSRDQRRRSTTVTYATHEKPALTHPATNSTSHTNGDVPTHQPSAKKRARRNTRGSMRHFHASDDMLEKDEAEQLLKLVQGHLVLWPYDWLAKEEKGGNWLYNIDQIAPLEIYD</sequence>
<dbReference type="Pfam" id="PF13091">
    <property type="entry name" value="PLDc_2"/>
    <property type="match status" value="1"/>
</dbReference>
<dbReference type="Pfam" id="PF00614">
    <property type="entry name" value="PLDc"/>
    <property type="match status" value="1"/>
</dbReference>
<evidence type="ECO:0000256" key="7">
    <source>
        <dbReference type="ARBA" id="ARBA00023098"/>
    </source>
</evidence>
<evidence type="ECO:0000256" key="11">
    <source>
        <dbReference type="SAM" id="MobiDB-lite"/>
    </source>
</evidence>
<dbReference type="SUPFAM" id="SSF56024">
    <property type="entry name" value="Phospholipase D/nuclease"/>
    <property type="match status" value="2"/>
</dbReference>
<dbReference type="InterPro" id="IPR001683">
    <property type="entry name" value="PX_dom"/>
</dbReference>
<dbReference type="SMART" id="SM00155">
    <property type="entry name" value="PLDc"/>
    <property type="match status" value="2"/>
</dbReference>
<feature type="compositionally biased region" description="Polar residues" evidence="11">
    <location>
        <begin position="134"/>
        <end position="144"/>
    </location>
</feature>
<feature type="compositionally biased region" description="Polar residues" evidence="11">
    <location>
        <begin position="1725"/>
        <end position="1742"/>
    </location>
</feature>
<dbReference type="Gene3D" id="3.30.870.10">
    <property type="entry name" value="Endonuclease Chain A"/>
    <property type="match status" value="2"/>
</dbReference>